<name>A0AAE3IPL3_9BACT</name>
<proteinExistence type="predicted"/>
<sequence length="374" mass="42827">MRKIGIEVQRLFRKKKHGMEVVAMELINELKQMQTADSFVVFAKDDEDKKSFADTENISFKTITGRTYMDWEQISLPKAARKEKIDFLHSTCNTSALRLKVPLLLTLHDIIYLEELNFKGTAYQNFGNLYRKLVVPAIVKKSRYIITVSNFEKHVIMRKLNVPEEKIKVVYNAVNKKFNNNYSKPEIKDFREKHHLPEHFILFLGNTAPKKNTNNVVDAYIKYCDSFSEPIPLVIPDYDKCLLEEKLKKCNRQDLVNNFIFPGFISSNEMPLIYNAATLFLYPSLRESFGLPILEAMGCGAPVITSNTSSMPEVSANAALLADPFSANDIAEKIAEVLTNTPLKNELIQKGFARAAEFTWKRSAENLLSIYNMM</sequence>
<evidence type="ECO:0000259" key="3">
    <source>
        <dbReference type="Pfam" id="PF13439"/>
    </source>
</evidence>
<evidence type="ECO:0000313" key="4">
    <source>
        <dbReference type="EMBL" id="MCU7694186.1"/>
    </source>
</evidence>
<dbReference type="InterPro" id="IPR001296">
    <property type="entry name" value="Glyco_trans_1"/>
</dbReference>
<dbReference type="SUPFAM" id="SSF53756">
    <property type="entry name" value="UDP-Glycosyltransferase/glycogen phosphorylase"/>
    <property type="match status" value="1"/>
</dbReference>
<dbReference type="Gene3D" id="3.40.50.2000">
    <property type="entry name" value="Glycogen Phosphorylase B"/>
    <property type="match status" value="2"/>
</dbReference>
<dbReference type="RefSeq" id="WP_263037672.1">
    <property type="nucleotide sequence ID" value="NZ_JAOTPL010000007.1"/>
</dbReference>
<dbReference type="GO" id="GO:0009103">
    <property type="term" value="P:lipopolysaccharide biosynthetic process"/>
    <property type="evidence" value="ECO:0007669"/>
    <property type="project" value="TreeGrafter"/>
</dbReference>
<dbReference type="AlphaFoldDB" id="A0AAE3IPL3"/>
<reference evidence="4" key="1">
    <citation type="submission" date="2022-10" db="EMBL/GenBank/DDBJ databases">
        <authorList>
            <person name="Kim H.S."/>
            <person name="Kim J.-S."/>
            <person name="Suh M.K."/>
            <person name="Eom M.K."/>
            <person name="Lee J.-S."/>
        </authorList>
    </citation>
    <scope>NUCLEOTIDE SEQUENCE</scope>
    <source>
        <strain evidence="4">LIP-5</strain>
    </source>
</reference>
<gene>
    <name evidence="4" type="ORF">OD355_06625</name>
</gene>
<feature type="domain" description="Glycosyl transferase family 1" evidence="2">
    <location>
        <begin position="191"/>
        <end position="351"/>
    </location>
</feature>
<dbReference type="Pfam" id="PF13439">
    <property type="entry name" value="Glyco_transf_4"/>
    <property type="match status" value="1"/>
</dbReference>
<comment type="caution">
    <text evidence="4">The sequence shown here is derived from an EMBL/GenBank/DDBJ whole genome shotgun (WGS) entry which is preliminary data.</text>
</comment>
<keyword evidence="5" id="KW-1185">Reference proteome</keyword>
<dbReference type="PANTHER" id="PTHR46401:SF2">
    <property type="entry name" value="GLYCOSYLTRANSFERASE WBBK-RELATED"/>
    <property type="match status" value="1"/>
</dbReference>
<dbReference type="PANTHER" id="PTHR46401">
    <property type="entry name" value="GLYCOSYLTRANSFERASE WBBK-RELATED"/>
    <property type="match status" value="1"/>
</dbReference>
<dbReference type="Proteomes" id="UP001209317">
    <property type="component" value="Unassembled WGS sequence"/>
</dbReference>
<keyword evidence="1" id="KW-0808">Transferase</keyword>
<evidence type="ECO:0000313" key="5">
    <source>
        <dbReference type="Proteomes" id="UP001209317"/>
    </source>
</evidence>
<organism evidence="4 5">
    <name type="scientific">Haoranjiania flava</name>
    <dbReference type="NCBI Taxonomy" id="1856322"/>
    <lineage>
        <taxon>Bacteria</taxon>
        <taxon>Pseudomonadati</taxon>
        <taxon>Bacteroidota</taxon>
        <taxon>Chitinophagia</taxon>
        <taxon>Chitinophagales</taxon>
        <taxon>Chitinophagaceae</taxon>
        <taxon>Haoranjiania</taxon>
    </lineage>
</organism>
<accession>A0AAE3IPL3</accession>
<evidence type="ECO:0000259" key="2">
    <source>
        <dbReference type="Pfam" id="PF00534"/>
    </source>
</evidence>
<feature type="domain" description="Glycosyltransferase subfamily 4-like N-terminal" evidence="3">
    <location>
        <begin position="18"/>
        <end position="175"/>
    </location>
</feature>
<protein>
    <submittedName>
        <fullName evidence="4">Glycosyltransferase family 4 protein</fullName>
    </submittedName>
</protein>
<evidence type="ECO:0000256" key="1">
    <source>
        <dbReference type="ARBA" id="ARBA00022679"/>
    </source>
</evidence>
<dbReference type="GO" id="GO:0016757">
    <property type="term" value="F:glycosyltransferase activity"/>
    <property type="evidence" value="ECO:0007669"/>
    <property type="project" value="InterPro"/>
</dbReference>
<dbReference type="EMBL" id="JAOTPL010000007">
    <property type="protein sequence ID" value="MCU7694186.1"/>
    <property type="molecule type" value="Genomic_DNA"/>
</dbReference>
<dbReference type="InterPro" id="IPR028098">
    <property type="entry name" value="Glyco_trans_4-like_N"/>
</dbReference>
<dbReference type="CDD" id="cd03809">
    <property type="entry name" value="GT4_MtfB-like"/>
    <property type="match status" value="1"/>
</dbReference>
<dbReference type="Pfam" id="PF00534">
    <property type="entry name" value="Glycos_transf_1"/>
    <property type="match status" value="1"/>
</dbReference>